<gene>
    <name evidence="1" type="ORF">ACFQ3W_00570</name>
</gene>
<comment type="caution">
    <text evidence="1">The sequence shown here is derived from an EMBL/GenBank/DDBJ whole genome shotgun (WGS) entry which is preliminary data.</text>
</comment>
<evidence type="ECO:0000313" key="1">
    <source>
        <dbReference type="EMBL" id="MFD1174803.1"/>
    </source>
</evidence>
<dbReference type="SMART" id="SM00855">
    <property type="entry name" value="PGAM"/>
    <property type="match status" value="1"/>
</dbReference>
<sequence length="242" mass="27837">MKLIIIRHGDPDYSIDSLTEKGWREAEMLSDRIAEMDVKAFYVSPLGRAKDTASLTLKKMNREAEVLPWLREFQAPIMDEVTKKERIPWDWLPADWTKVNEYYDKNLWHTAPVMQSGHVIDEAVRVYSGLDEILSNHGYERDGQLYRAVKPNNDTIVLFCHFGVECIMLGHLLGISPMVLWHGFCAAPTSVTTLITEERRKGIAYFRMSAFGDTSHLYAAGEKPAFAARFCETYDNMDERHD</sequence>
<keyword evidence="2" id="KW-1185">Reference proteome</keyword>
<name>A0ABW3RR85_9BACL</name>
<dbReference type="Pfam" id="PF00300">
    <property type="entry name" value="His_Phos_1"/>
    <property type="match status" value="1"/>
</dbReference>
<proteinExistence type="predicted"/>
<dbReference type="Proteomes" id="UP001597262">
    <property type="component" value="Unassembled WGS sequence"/>
</dbReference>
<dbReference type="InterPro" id="IPR029033">
    <property type="entry name" value="His_PPase_superfam"/>
</dbReference>
<dbReference type="Gene3D" id="3.40.50.1240">
    <property type="entry name" value="Phosphoglycerate mutase-like"/>
    <property type="match status" value="1"/>
</dbReference>
<evidence type="ECO:0000313" key="2">
    <source>
        <dbReference type="Proteomes" id="UP001597262"/>
    </source>
</evidence>
<dbReference type="EMBL" id="JBHTLM010000001">
    <property type="protein sequence ID" value="MFD1174803.1"/>
    <property type="molecule type" value="Genomic_DNA"/>
</dbReference>
<dbReference type="CDD" id="cd07067">
    <property type="entry name" value="HP_PGM_like"/>
    <property type="match status" value="1"/>
</dbReference>
<reference evidence="2" key="1">
    <citation type="journal article" date="2019" name="Int. J. Syst. Evol. Microbiol.">
        <title>The Global Catalogue of Microorganisms (GCM) 10K type strain sequencing project: providing services to taxonomists for standard genome sequencing and annotation.</title>
        <authorList>
            <consortium name="The Broad Institute Genomics Platform"/>
            <consortium name="The Broad Institute Genome Sequencing Center for Infectious Disease"/>
            <person name="Wu L."/>
            <person name="Ma J."/>
        </authorList>
    </citation>
    <scope>NUCLEOTIDE SEQUENCE [LARGE SCALE GENOMIC DNA]</scope>
    <source>
        <strain evidence="2">CCUG 59189</strain>
    </source>
</reference>
<dbReference type="SUPFAM" id="SSF53254">
    <property type="entry name" value="Phosphoglycerate mutase-like"/>
    <property type="match status" value="1"/>
</dbReference>
<protein>
    <submittedName>
        <fullName evidence="1">Histidine phosphatase family protein</fullName>
    </submittedName>
</protein>
<dbReference type="InterPro" id="IPR013078">
    <property type="entry name" value="His_Pase_superF_clade-1"/>
</dbReference>
<organism evidence="1 2">
    <name type="scientific">Paenibacillus puldeungensis</name>
    <dbReference type="NCBI Taxonomy" id="696536"/>
    <lineage>
        <taxon>Bacteria</taxon>
        <taxon>Bacillati</taxon>
        <taxon>Bacillota</taxon>
        <taxon>Bacilli</taxon>
        <taxon>Bacillales</taxon>
        <taxon>Paenibacillaceae</taxon>
        <taxon>Paenibacillus</taxon>
    </lineage>
</organism>
<accession>A0ABW3RR85</accession>
<dbReference type="RefSeq" id="WP_379315548.1">
    <property type="nucleotide sequence ID" value="NZ_JBHTLM010000001.1"/>
</dbReference>